<keyword evidence="3" id="KW-1185">Reference proteome</keyword>
<protein>
    <recommendedName>
        <fullName evidence="4">Lactase</fullName>
    </recommendedName>
</protein>
<evidence type="ECO:0008006" key="4">
    <source>
        <dbReference type="Google" id="ProtNLM"/>
    </source>
</evidence>
<dbReference type="AlphaFoldDB" id="A0A3B3TQL0"/>
<dbReference type="SUPFAM" id="SSF51445">
    <property type="entry name" value="(Trans)glycosidases"/>
    <property type="match status" value="2"/>
</dbReference>
<dbReference type="GO" id="GO:0005975">
    <property type="term" value="P:carbohydrate metabolic process"/>
    <property type="evidence" value="ECO:0007669"/>
    <property type="project" value="InterPro"/>
</dbReference>
<dbReference type="InterPro" id="IPR001360">
    <property type="entry name" value="Glyco_hydro_1"/>
</dbReference>
<dbReference type="Pfam" id="PF00232">
    <property type="entry name" value="Glyco_hydro_1"/>
    <property type="match status" value="1"/>
</dbReference>
<sequence>MAYFLWGVSSSAYQIEGGWNAEGKGPSVWDTFTQTPGSGVPDNVTGDIACDSYNKLKEDLYMLQALKVKSYRFSLSWSRIFPNGRRESLNQKAYELDGVKVKGYATYLMDSFQFFHGYQLGFGLHYIDFNNIHRPRIPKKYSAFTGRMSELHLH</sequence>
<dbReference type="GO" id="GO:0008422">
    <property type="term" value="F:beta-glucosidase activity"/>
    <property type="evidence" value="ECO:0007669"/>
    <property type="project" value="TreeGrafter"/>
</dbReference>
<accession>A0A3B3TQL0</accession>
<dbReference type="Ensembl" id="ENSPLAT00000012838.1">
    <property type="protein sequence ID" value="ENSPLAP00000002559.1"/>
    <property type="gene ID" value="ENSPLAG00000003879.1"/>
</dbReference>
<proteinExistence type="inferred from homology"/>
<dbReference type="InterPro" id="IPR017853">
    <property type="entry name" value="GH"/>
</dbReference>
<name>A0A3B3TQL0_9TELE</name>
<dbReference type="GeneTree" id="ENSGT00940000155324"/>
<evidence type="ECO:0000313" key="3">
    <source>
        <dbReference type="Proteomes" id="UP000261500"/>
    </source>
</evidence>
<dbReference type="InterPro" id="IPR033132">
    <property type="entry name" value="GH_1_N_CS"/>
</dbReference>
<reference evidence="2" key="2">
    <citation type="submission" date="2025-09" db="UniProtKB">
        <authorList>
            <consortium name="Ensembl"/>
        </authorList>
    </citation>
    <scope>IDENTIFICATION</scope>
</reference>
<organism evidence="2 3">
    <name type="scientific">Poecilia latipinna</name>
    <name type="common">sailfin molly</name>
    <dbReference type="NCBI Taxonomy" id="48699"/>
    <lineage>
        <taxon>Eukaryota</taxon>
        <taxon>Metazoa</taxon>
        <taxon>Chordata</taxon>
        <taxon>Craniata</taxon>
        <taxon>Vertebrata</taxon>
        <taxon>Euteleostomi</taxon>
        <taxon>Actinopterygii</taxon>
        <taxon>Neopterygii</taxon>
        <taxon>Teleostei</taxon>
        <taxon>Neoteleostei</taxon>
        <taxon>Acanthomorphata</taxon>
        <taxon>Ovalentaria</taxon>
        <taxon>Atherinomorphae</taxon>
        <taxon>Cyprinodontiformes</taxon>
        <taxon>Poeciliidae</taxon>
        <taxon>Poeciliinae</taxon>
        <taxon>Poecilia</taxon>
    </lineage>
</organism>
<comment type="similarity">
    <text evidence="1">Belongs to the glycosyl hydrolase 1 family.</text>
</comment>
<dbReference type="PROSITE" id="PS00653">
    <property type="entry name" value="GLYCOSYL_HYDROL_F1_2"/>
    <property type="match status" value="1"/>
</dbReference>
<dbReference type="Proteomes" id="UP000261500">
    <property type="component" value="Unplaced"/>
</dbReference>
<dbReference type="PANTHER" id="PTHR10353:SF38">
    <property type="entry name" value="LACTASE_PHLORIZIN HYDROLASE"/>
    <property type="match status" value="1"/>
</dbReference>
<reference evidence="2" key="1">
    <citation type="submission" date="2025-08" db="UniProtKB">
        <authorList>
            <consortium name="Ensembl"/>
        </authorList>
    </citation>
    <scope>IDENTIFICATION</scope>
</reference>
<evidence type="ECO:0000256" key="1">
    <source>
        <dbReference type="RuleBase" id="RU003690"/>
    </source>
</evidence>
<dbReference type="PANTHER" id="PTHR10353">
    <property type="entry name" value="GLYCOSYL HYDROLASE"/>
    <property type="match status" value="1"/>
</dbReference>
<dbReference type="Gene3D" id="3.20.20.80">
    <property type="entry name" value="Glycosidases"/>
    <property type="match status" value="2"/>
</dbReference>
<evidence type="ECO:0000313" key="2">
    <source>
        <dbReference type="Ensembl" id="ENSPLAP00000002559.1"/>
    </source>
</evidence>